<feature type="region of interest" description="Disordered" evidence="1">
    <location>
        <begin position="1"/>
        <end position="59"/>
    </location>
</feature>
<dbReference type="AlphaFoldDB" id="A0AAE8SJ29"/>
<dbReference type="SMART" id="SM00382">
    <property type="entry name" value="AAA"/>
    <property type="match status" value="1"/>
</dbReference>
<dbReference type="PANTHER" id="PTHR47642">
    <property type="entry name" value="ATP-DEPENDENT DNA HELICASE"/>
    <property type="match status" value="1"/>
</dbReference>
<gene>
    <name evidence="3" type="ORF">FTOL_06696</name>
</gene>
<evidence type="ECO:0000313" key="4">
    <source>
        <dbReference type="Proteomes" id="UP001187734"/>
    </source>
</evidence>
<reference evidence="3" key="1">
    <citation type="submission" date="2018-03" db="EMBL/GenBank/DDBJ databases">
        <authorList>
            <person name="Guldener U."/>
        </authorList>
    </citation>
    <scope>NUCLEOTIDE SEQUENCE</scope>
</reference>
<sequence>MFCAPGNPDLPDITKSLKRKCGEQSPSPPPSPKRTEREQSFISISSGDEDDGFPLQRAGEPSLCDEQKELVELIMSGKNIFFTGSAGCGKSTALKVAVEALRDSGKRVHVTAPTGRAAIQVDGTTTWSFMGWHPDMLKNGVKDLKYVTYAKKQTRKRHNRTDVLVIDEISMVSSSFLDHIDLCYHCGAATRFDRSKDEYNCTNTGCKAIFHHEDRWAFRSVVWEEAQFVHINLSEIHRQSDETFIKMLQKCRLGIPFTEDDIDLLVNHESEVEDAARLLSTKGEVEVINRGKYNEIRQLERKYRVYDDWLWNGGQRDQNEFYGKRSPDGTLMAFKDHPFDQVVNLKETMLVMLQVNLDIRHGLVNGSQGVICGWEPIEVPDLPGLLGQDVELRERSVETFTERHMESNDDEEMHVWPRVRFTNGQVRTIYPWCFVSTVPSEKYDGVEGKIKDSKLHRTQIPLIPGWAITIHKSQGMTLDRVIVNVARSFENGQVYVALSRATNLRGLKVEVATGLSVGEGGNEEEHRVQFSPNNLVLNTLAQYFYSILLLNSLAQYSAQDSFTIPCI</sequence>
<dbReference type="Pfam" id="PF13604">
    <property type="entry name" value="AAA_30"/>
    <property type="match status" value="1"/>
</dbReference>
<dbReference type="InterPro" id="IPR003593">
    <property type="entry name" value="AAA+_ATPase"/>
</dbReference>
<evidence type="ECO:0000259" key="2">
    <source>
        <dbReference type="SMART" id="SM00382"/>
    </source>
</evidence>
<evidence type="ECO:0000256" key="1">
    <source>
        <dbReference type="SAM" id="MobiDB-lite"/>
    </source>
</evidence>
<dbReference type="SUPFAM" id="SSF52540">
    <property type="entry name" value="P-loop containing nucleoside triphosphate hydrolases"/>
    <property type="match status" value="2"/>
</dbReference>
<feature type="domain" description="AAA+ ATPase" evidence="2">
    <location>
        <begin position="76"/>
        <end position="202"/>
    </location>
</feature>
<dbReference type="EMBL" id="ONZP01000223">
    <property type="protein sequence ID" value="SPJ78307.1"/>
    <property type="molecule type" value="Genomic_DNA"/>
</dbReference>
<proteinExistence type="predicted"/>
<dbReference type="InterPro" id="IPR051055">
    <property type="entry name" value="PIF1_helicase"/>
</dbReference>
<comment type="caution">
    <text evidence="3">The sequence shown here is derived from an EMBL/GenBank/DDBJ whole genome shotgun (WGS) entry which is preliminary data.</text>
</comment>
<protein>
    <recommendedName>
        <fullName evidence="2">AAA+ ATPase domain-containing protein</fullName>
    </recommendedName>
</protein>
<dbReference type="CDD" id="cd18809">
    <property type="entry name" value="SF1_C_RecD"/>
    <property type="match status" value="1"/>
</dbReference>
<evidence type="ECO:0000313" key="3">
    <source>
        <dbReference type="EMBL" id="SPJ78307.1"/>
    </source>
</evidence>
<dbReference type="PANTHER" id="PTHR47642:SF7">
    <property type="entry name" value="ATP-DEPENDENT DNA HELICASE PIF1"/>
    <property type="match status" value="1"/>
</dbReference>
<dbReference type="InterPro" id="IPR027417">
    <property type="entry name" value="P-loop_NTPase"/>
</dbReference>
<dbReference type="Gene3D" id="3.40.50.300">
    <property type="entry name" value="P-loop containing nucleotide triphosphate hydrolases"/>
    <property type="match status" value="2"/>
</dbReference>
<accession>A0AAE8SJ29</accession>
<dbReference type="Proteomes" id="UP001187734">
    <property type="component" value="Unassembled WGS sequence"/>
</dbReference>
<keyword evidence="4" id="KW-1185">Reference proteome</keyword>
<name>A0AAE8SJ29_9HYPO</name>
<organism evidence="3 4">
    <name type="scientific">Fusarium torulosum</name>
    <dbReference type="NCBI Taxonomy" id="33205"/>
    <lineage>
        <taxon>Eukaryota</taxon>
        <taxon>Fungi</taxon>
        <taxon>Dikarya</taxon>
        <taxon>Ascomycota</taxon>
        <taxon>Pezizomycotina</taxon>
        <taxon>Sordariomycetes</taxon>
        <taxon>Hypocreomycetidae</taxon>
        <taxon>Hypocreales</taxon>
        <taxon>Nectriaceae</taxon>
        <taxon>Fusarium</taxon>
    </lineage>
</organism>